<feature type="domain" description="Phospholipase C/D" evidence="2">
    <location>
        <begin position="13"/>
        <end position="160"/>
    </location>
</feature>
<keyword evidence="4" id="KW-1185">Reference proteome</keyword>
<dbReference type="GO" id="GO:0031012">
    <property type="term" value="C:extracellular matrix"/>
    <property type="evidence" value="ECO:0007669"/>
    <property type="project" value="TreeGrafter"/>
</dbReference>
<evidence type="ECO:0000313" key="3">
    <source>
        <dbReference type="EMBL" id="ODV94363.1"/>
    </source>
</evidence>
<dbReference type="Proteomes" id="UP000094236">
    <property type="component" value="Unassembled WGS sequence"/>
</dbReference>
<dbReference type="PANTHER" id="PTHR23221">
    <property type="entry name" value="GLYCOSYLPHOSPHATIDYLINOSITOL PHOSPHOLIPASE D"/>
    <property type="match status" value="1"/>
</dbReference>
<dbReference type="PROSITE" id="PS51470">
    <property type="entry name" value="FG_GAP"/>
    <property type="match status" value="1"/>
</dbReference>
<dbReference type="SMART" id="SM00191">
    <property type="entry name" value="Int_alpha"/>
    <property type="match status" value="1"/>
</dbReference>
<evidence type="ECO:0000313" key="4">
    <source>
        <dbReference type="Proteomes" id="UP000094236"/>
    </source>
</evidence>
<feature type="repeat" description="FG-GAP" evidence="1">
    <location>
        <begin position="291"/>
        <end position="348"/>
    </location>
</feature>
<evidence type="ECO:0000256" key="1">
    <source>
        <dbReference type="PROSITE-ProRule" id="PRU00803"/>
    </source>
</evidence>
<name>A0A1E4TRH5_PACTA</name>
<evidence type="ECO:0000259" key="2">
    <source>
        <dbReference type="Pfam" id="PF00882"/>
    </source>
</evidence>
<sequence length="773" mass="87583">MIINLSLGAGISTHLAISSRILNINNNNELHREYLLSGSFFPDCFYNCLELSNISELIHWPPFLYELVKYYHKNNTKVEPDEFKSFCYGVLSHQIADNSWHSIRLNQGLLKYMANVEFNNNMNVAHQFIDSGGDFILLHKLFQNNDSDGEERLKDFFKTNWVYPIDDIVEIFANLGYGNVINKDNLQYCMMSGYSALQIELSSSLNSISSPVNYYLAESPIFQELYDDYYLGGTQEIMNTINKCVSNLKNWFDNIDEIKDPWTICDSFIKPRAELKEPQVYNNSLKIEHIEDSIHISPFVPMSYFGSSITTGKFLSDKDGECIAIGSPFEENSGSVYVIPIKELLMSKDFGSVVKLSSPLFLENTENSDSNQLQSFPSRYGYKSLRFMEKFLIVSSPGLSKLDFYFKNKLLLTLINKKSSIFYGAKGLKQIGVNLFSKENGDVIVSSKYSDNYDEGGNRGKQRGFVSVLNGKLLLEKLLQNLQTRNGAVAQEMSDFETEGSDFHLPTSLSQFTEYENFGSVIASSSSKTFIGVGSLGIVVVFENSWPIAIIKKDSIYYGIDKFVNDNIRQNWGSNFVKLNSKNSGSFANGNIATLNILNEDFLVVGAHTETIQGCINCGVGYLYKFEGIRIKLVSKIFLKSTFSNSNSNFFYNFKVQGDKLYVSALGYHKVGAIFSINLNQVINNYYQEYQFNLPDYILDYQINDALDLKILGPSNVGFTGFGREFELVTIDNSEEDDTETQQMVIVGMQYFGYGELYDDSMKLVGKVGLYWV</sequence>
<dbReference type="EMBL" id="KV454016">
    <property type="protein sequence ID" value="ODV94363.1"/>
    <property type="molecule type" value="Genomic_DNA"/>
</dbReference>
<proteinExistence type="predicted"/>
<protein>
    <recommendedName>
        <fullName evidence="2">Phospholipase C/D domain-containing protein</fullName>
    </recommendedName>
</protein>
<dbReference type="InterPro" id="IPR029002">
    <property type="entry name" value="PLPC/GPLD1"/>
</dbReference>
<gene>
    <name evidence="3" type="ORF">PACTADRAFT_51213</name>
</gene>
<dbReference type="STRING" id="669874.A0A1E4TRH5"/>
<dbReference type="PANTHER" id="PTHR23221:SF7">
    <property type="entry name" value="PHOSPHATIDYLINOSITOL-GLYCAN-SPECIFIC PHOSPHOLIPASE D"/>
    <property type="match status" value="1"/>
</dbReference>
<dbReference type="InterPro" id="IPR013519">
    <property type="entry name" value="Int_alpha_beta-p"/>
</dbReference>
<accession>A0A1E4TRH5</accession>
<dbReference type="OrthoDB" id="5317514at2759"/>
<dbReference type="Pfam" id="PF00882">
    <property type="entry name" value="Zn_dep_PLPC"/>
    <property type="match status" value="1"/>
</dbReference>
<dbReference type="AlphaFoldDB" id="A0A1E4TRH5"/>
<reference evidence="4" key="1">
    <citation type="submission" date="2016-05" db="EMBL/GenBank/DDBJ databases">
        <title>Comparative genomics of biotechnologically important yeasts.</title>
        <authorList>
            <consortium name="DOE Joint Genome Institute"/>
            <person name="Riley R."/>
            <person name="Haridas S."/>
            <person name="Wolfe K.H."/>
            <person name="Lopes M.R."/>
            <person name="Hittinger C.T."/>
            <person name="Goker M."/>
            <person name="Salamov A."/>
            <person name="Wisecaver J."/>
            <person name="Long T.M."/>
            <person name="Aerts A.L."/>
            <person name="Barry K."/>
            <person name="Choi C."/>
            <person name="Clum A."/>
            <person name="Coughlan A.Y."/>
            <person name="Deshpande S."/>
            <person name="Douglass A.P."/>
            <person name="Hanson S.J."/>
            <person name="Klenk H.-P."/>
            <person name="Labutti K."/>
            <person name="Lapidus A."/>
            <person name="Lindquist E."/>
            <person name="Lipzen A."/>
            <person name="Meier-Kolthoff J.P."/>
            <person name="Ohm R.A."/>
            <person name="Otillar R.P."/>
            <person name="Pangilinan J."/>
            <person name="Peng Y."/>
            <person name="Rokas A."/>
            <person name="Rosa C.A."/>
            <person name="Scheuner C."/>
            <person name="Sibirny A.A."/>
            <person name="Slot J.C."/>
            <person name="Stielow J.B."/>
            <person name="Sun H."/>
            <person name="Kurtzman C.P."/>
            <person name="Blackwell M."/>
            <person name="Grigoriev I.V."/>
            <person name="Jeffries T.W."/>
        </authorList>
    </citation>
    <scope>NUCLEOTIDE SEQUENCE [LARGE SCALE GENOMIC DNA]</scope>
    <source>
        <strain evidence="4">NRRL Y-2460</strain>
    </source>
</reference>
<organism evidence="3 4">
    <name type="scientific">Pachysolen tannophilus NRRL Y-2460</name>
    <dbReference type="NCBI Taxonomy" id="669874"/>
    <lineage>
        <taxon>Eukaryota</taxon>
        <taxon>Fungi</taxon>
        <taxon>Dikarya</taxon>
        <taxon>Ascomycota</taxon>
        <taxon>Saccharomycotina</taxon>
        <taxon>Pichiomycetes</taxon>
        <taxon>Pachysolenaceae</taxon>
        <taxon>Pachysolen</taxon>
    </lineage>
</organism>
<dbReference type="GO" id="GO:0004621">
    <property type="term" value="F:glycosylphosphatidylinositol phospholipase D activity"/>
    <property type="evidence" value="ECO:0007669"/>
    <property type="project" value="TreeGrafter"/>
</dbReference>